<dbReference type="EMBL" id="AQGS01000071">
    <property type="protein sequence ID" value="EPS43570.1"/>
    <property type="molecule type" value="Genomic_DNA"/>
</dbReference>
<evidence type="ECO:0000313" key="1">
    <source>
        <dbReference type="EMBL" id="EPS43570.1"/>
    </source>
</evidence>
<dbReference type="Proteomes" id="UP000015100">
    <property type="component" value="Unassembled WGS sequence"/>
</dbReference>
<accession>S8AKU8</accession>
<dbReference type="AlphaFoldDB" id="S8AKU8"/>
<protein>
    <submittedName>
        <fullName evidence="1">Uncharacterized protein</fullName>
    </submittedName>
</protein>
<sequence length="76" mass="8272">MANYGPTTTVTKYRATKKVTKTLNLNCGKCHLLVSTKSVRWGEGPAVKTTKKKATKTVTSGTTTTTVYQCKTSPWS</sequence>
<dbReference type="HOGENOM" id="CLU_2654448_0_0_1"/>
<keyword evidence="2" id="KW-1185">Reference proteome</keyword>
<organism evidence="1 2">
    <name type="scientific">Dactylellina haptotyla (strain CBS 200.50)</name>
    <name type="common">Nematode-trapping fungus</name>
    <name type="synonym">Monacrosporium haptotylum</name>
    <dbReference type="NCBI Taxonomy" id="1284197"/>
    <lineage>
        <taxon>Eukaryota</taxon>
        <taxon>Fungi</taxon>
        <taxon>Dikarya</taxon>
        <taxon>Ascomycota</taxon>
        <taxon>Pezizomycotina</taxon>
        <taxon>Orbiliomycetes</taxon>
        <taxon>Orbiliales</taxon>
        <taxon>Orbiliaceae</taxon>
        <taxon>Dactylellina</taxon>
    </lineage>
</organism>
<name>S8AKU8_DACHA</name>
<gene>
    <name evidence="1" type="ORF">H072_2388</name>
</gene>
<proteinExistence type="predicted"/>
<reference evidence="1 2" key="1">
    <citation type="journal article" date="2013" name="PLoS Genet.">
        <title>Genomic mechanisms accounting for the adaptation to parasitism in nematode-trapping fungi.</title>
        <authorList>
            <person name="Meerupati T."/>
            <person name="Andersson K.M."/>
            <person name="Friman E."/>
            <person name="Kumar D."/>
            <person name="Tunlid A."/>
            <person name="Ahren D."/>
        </authorList>
    </citation>
    <scope>NUCLEOTIDE SEQUENCE [LARGE SCALE GENOMIC DNA]</scope>
    <source>
        <strain evidence="1 2">CBS 200.50</strain>
    </source>
</reference>
<reference evidence="2" key="2">
    <citation type="submission" date="2013-04" db="EMBL/GenBank/DDBJ databases">
        <title>Genomic mechanisms accounting for the adaptation to parasitism in nematode-trapping fungi.</title>
        <authorList>
            <person name="Ahren D.G."/>
        </authorList>
    </citation>
    <scope>NUCLEOTIDE SEQUENCE [LARGE SCALE GENOMIC DNA]</scope>
    <source>
        <strain evidence="2">CBS 200.50</strain>
    </source>
</reference>
<evidence type="ECO:0000313" key="2">
    <source>
        <dbReference type="Proteomes" id="UP000015100"/>
    </source>
</evidence>
<comment type="caution">
    <text evidence="1">The sequence shown here is derived from an EMBL/GenBank/DDBJ whole genome shotgun (WGS) entry which is preliminary data.</text>
</comment>